<evidence type="ECO:0000313" key="2">
    <source>
        <dbReference type="Proteomes" id="UP000054988"/>
    </source>
</evidence>
<dbReference type="EMBL" id="LATX01001716">
    <property type="protein sequence ID" value="KTB38954.1"/>
    <property type="molecule type" value="Genomic_DNA"/>
</dbReference>
<organism evidence="1 2">
    <name type="scientific">Moniliophthora roreri</name>
    <name type="common">Frosty pod rot fungus</name>
    <name type="synonym">Monilia roreri</name>
    <dbReference type="NCBI Taxonomy" id="221103"/>
    <lineage>
        <taxon>Eukaryota</taxon>
        <taxon>Fungi</taxon>
        <taxon>Dikarya</taxon>
        <taxon>Basidiomycota</taxon>
        <taxon>Agaricomycotina</taxon>
        <taxon>Agaricomycetes</taxon>
        <taxon>Agaricomycetidae</taxon>
        <taxon>Agaricales</taxon>
        <taxon>Marasmiineae</taxon>
        <taxon>Marasmiaceae</taxon>
        <taxon>Moniliophthora</taxon>
    </lineage>
</organism>
<reference evidence="1 2" key="1">
    <citation type="submission" date="2015-12" db="EMBL/GenBank/DDBJ databases">
        <title>Draft genome sequence of Moniliophthora roreri, the causal agent of frosty pod rot of cacao.</title>
        <authorList>
            <person name="Aime M.C."/>
            <person name="Diaz-Valderrama J.R."/>
            <person name="Kijpornyongpan T."/>
            <person name="Phillips-Mora W."/>
        </authorList>
    </citation>
    <scope>NUCLEOTIDE SEQUENCE [LARGE SCALE GENOMIC DNA]</scope>
    <source>
        <strain evidence="1 2">MCA 2952</strain>
    </source>
</reference>
<dbReference type="Proteomes" id="UP000054988">
    <property type="component" value="Unassembled WGS sequence"/>
</dbReference>
<dbReference type="AlphaFoldDB" id="A0A0W0FS26"/>
<protein>
    <submittedName>
        <fullName evidence="1">Uncharacterized protein</fullName>
    </submittedName>
</protein>
<proteinExistence type="predicted"/>
<accession>A0A0W0FS26</accession>
<evidence type="ECO:0000313" key="1">
    <source>
        <dbReference type="EMBL" id="KTB38954.1"/>
    </source>
</evidence>
<sequence>MALQLDLVNLYLCVNNPTDLNSETALKLALLA</sequence>
<gene>
    <name evidence="1" type="ORF">WG66_8463</name>
</gene>
<comment type="caution">
    <text evidence="1">The sequence shown here is derived from an EMBL/GenBank/DDBJ whole genome shotgun (WGS) entry which is preliminary data.</text>
</comment>
<name>A0A0W0FS26_MONRR</name>